<reference evidence="1 2" key="1">
    <citation type="journal article" date="2023" name="G3 (Bethesda)">
        <title>A chromosome-length genome assembly and annotation of blackberry (Rubus argutus, cv. 'Hillquist').</title>
        <authorList>
            <person name="Bruna T."/>
            <person name="Aryal R."/>
            <person name="Dudchenko O."/>
            <person name="Sargent D.J."/>
            <person name="Mead D."/>
            <person name="Buti M."/>
            <person name="Cavallini A."/>
            <person name="Hytonen T."/>
            <person name="Andres J."/>
            <person name="Pham M."/>
            <person name="Weisz D."/>
            <person name="Mascagni F."/>
            <person name="Usai G."/>
            <person name="Natali L."/>
            <person name="Bassil N."/>
            <person name="Fernandez G.E."/>
            <person name="Lomsadze A."/>
            <person name="Armour M."/>
            <person name="Olukolu B."/>
            <person name="Poorten T."/>
            <person name="Britton C."/>
            <person name="Davik J."/>
            <person name="Ashrafi H."/>
            <person name="Aiden E.L."/>
            <person name="Borodovsky M."/>
            <person name="Worthington M."/>
        </authorList>
    </citation>
    <scope>NUCLEOTIDE SEQUENCE [LARGE SCALE GENOMIC DNA]</scope>
    <source>
        <strain evidence="1">PI 553951</strain>
    </source>
</reference>
<sequence>MENGGVPQSATPETLLKKLFMLSAVDMKTKVTGDKRLGWIYGSVTEIFLRDSRCMPAKMGWRGFSYVNTTHLSNHCYTSSCVLYVAGCMSSYQQIHHSTD</sequence>
<dbReference type="Proteomes" id="UP001457282">
    <property type="component" value="Unassembled WGS sequence"/>
</dbReference>
<accession>A0AAW1W0G0</accession>
<proteinExistence type="predicted"/>
<comment type="caution">
    <text evidence="1">The sequence shown here is derived from an EMBL/GenBank/DDBJ whole genome shotgun (WGS) entry which is preliminary data.</text>
</comment>
<evidence type="ECO:0000313" key="2">
    <source>
        <dbReference type="Proteomes" id="UP001457282"/>
    </source>
</evidence>
<protein>
    <submittedName>
        <fullName evidence="1">Uncharacterized protein</fullName>
    </submittedName>
</protein>
<dbReference type="AlphaFoldDB" id="A0AAW1W0G0"/>
<keyword evidence="2" id="KW-1185">Reference proteome</keyword>
<evidence type="ECO:0000313" key="1">
    <source>
        <dbReference type="EMBL" id="KAK9913094.1"/>
    </source>
</evidence>
<gene>
    <name evidence="1" type="ORF">M0R45_036919</name>
</gene>
<dbReference type="EMBL" id="JBEDUW010000007">
    <property type="protein sequence ID" value="KAK9913094.1"/>
    <property type="molecule type" value="Genomic_DNA"/>
</dbReference>
<organism evidence="1 2">
    <name type="scientific">Rubus argutus</name>
    <name type="common">Southern blackberry</name>
    <dbReference type="NCBI Taxonomy" id="59490"/>
    <lineage>
        <taxon>Eukaryota</taxon>
        <taxon>Viridiplantae</taxon>
        <taxon>Streptophyta</taxon>
        <taxon>Embryophyta</taxon>
        <taxon>Tracheophyta</taxon>
        <taxon>Spermatophyta</taxon>
        <taxon>Magnoliopsida</taxon>
        <taxon>eudicotyledons</taxon>
        <taxon>Gunneridae</taxon>
        <taxon>Pentapetalae</taxon>
        <taxon>rosids</taxon>
        <taxon>fabids</taxon>
        <taxon>Rosales</taxon>
        <taxon>Rosaceae</taxon>
        <taxon>Rosoideae</taxon>
        <taxon>Rosoideae incertae sedis</taxon>
        <taxon>Rubus</taxon>
    </lineage>
</organism>
<name>A0AAW1W0G0_RUBAR</name>